<organism evidence="1">
    <name type="scientific">Homalodisca liturata</name>
    <dbReference type="NCBI Taxonomy" id="320908"/>
    <lineage>
        <taxon>Eukaryota</taxon>
        <taxon>Metazoa</taxon>
        <taxon>Ecdysozoa</taxon>
        <taxon>Arthropoda</taxon>
        <taxon>Hexapoda</taxon>
        <taxon>Insecta</taxon>
        <taxon>Pterygota</taxon>
        <taxon>Neoptera</taxon>
        <taxon>Paraneoptera</taxon>
        <taxon>Hemiptera</taxon>
        <taxon>Auchenorrhyncha</taxon>
        <taxon>Membracoidea</taxon>
        <taxon>Cicadellidae</taxon>
        <taxon>Cicadellinae</taxon>
        <taxon>Proconiini</taxon>
        <taxon>Homalodisca</taxon>
    </lineage>
</organism>
<dbReference type="AlphaFoldDB" id="A0A1B6IGD0"/>
<accession>A0A1B6IGD0</accession>
<evidence type="ECO:0000313" key="1">
    <source>
        <dbReference type="EMBL" id="JAS85967.1"/>
    </source>
</evidence>
<dbReference type="EMBL" id="GECU01021739">
    <property type="protein sequence ID" value="JAS85967.1"/>
    <property type="molecule type" value="Transcribed_RNA"/>
</dbReference>
<sequence length="129" mass="15016">KQWYQFHSTGHNFLRWVNLVPLLARRRAGYKRKDLSSTDVTRLTNGGGATKPIWKPAVNERNYLHELSTQIIDKEMKMQEARSDDILESKRHFETWGGFWGRPGHGAPKGSTVKENLEYLLYRMPIATM</sequence>
<feature type="non-terminal residue" evidence="1">
    <location>
        <position position="1"/>
    </location>
</feature>
<name>A0A1B6IGD0_9HEMI</name>
<reference evidence="1" key="1">
    <citation type="submission" date="2015-11" db="EMBL/GenBank/DDBJ databases">
        <title>De novo transcriptome assembly of four potential Pierce s Disease insect vectors from Arizona vineyards.</title>
        <authorList>
            <person name="Tassone E.E."/>
        </authorList>
    </citation>
    <scope>NUCLEOTIDE SEQUENCE</scope>
</reference>
<proteinExistence type="predicted"/>
<protein>
    <submittedName>
        <fullName evidence="1">Uncharacterized protein</fullName>
    </submittedName>
</protein>
<gene>
    <name evidence="1" type="ORF">g.4023</name>
</gene>